<dbReference type="AlphaFoldDB" id="A0A916J2T1"/>
<keyword evidence="3" id="KW-1185">Reference proteome</keyword>
<dbReference type="GO" id="GO:0005829">
    <property type="term" value="C:cytosol"/>
    <property type="evidence" value="ECO:0007669"/>
    <property type="project" value="TreeGrafter"/>
</dbReference>
<dbReference type="InterPro" id="IPR029039">
    <property type="entry name" value="Flavoprotein-like_sf"/>
</dbReference>
<dbReference type="Gene3D" id="3.40.50.360">
    <property type="match status" value="1"/>
</dbReference>
<proteinExistence type="predicted"/>
<dbReference type="EMBL" id="CAJQUM010000001">
    <property type="protein sequence ID" value="CAG4883109.1"/>
    <property type="molecule type" value="Genomic_DNA"/>
</dbReference>
<dbReference type="InterPro" id="IPR050712">
    <property type="entry name" value="NAD(P)H-dep_reductase"/>
</dbReference>
<reference evidence="2" key="1">
    <citation type="submission" date="2021-04" db="EMBL/GenBank/DDBJ databases">
        <authorList>
            <person name="Hornung B."/>
        </authorList>
    </citation>
    <scope>NUCLEOTIDE SEQUENCE</scope>
    <source>
        <strain evidence="2">G5G6</strain>
    </source>
</reference>
<dbReference type="PANTHER" id="PTHR30543:SF21">
    <property type="entry name" value="NAD(P)H-DEPENDENT FMN REDUCTASE LOT6"/>
    <property type="match status" value="1"/>
</dbReference>
<feature type="domain" description="NADPH-dependent FMN reductase-like" evidence="1">
    <location>
        <begin position="23"/>
        <end position="168"/>
    </location>
</feature>
<dbReference type="SUPFAM" id="SSF52218">
    <property type="entry name" value="Flavoproteins"/>
    <property type="match status" value="1"/>
</dbReference>
<organism evidence="2 3">
    <name type="scientific">Georgfuchsia toluolica</name>
    <dbReference type="NCBI Taxonomy" id="424218"/>
    <lineage>
        <taxon>Bacteria</taxon>
        <taxon>Pseudomonadati</taxon>
        <taxon>Pseudomonadota</taxon>
        <taxon>Betaproteobacteria</taxon>
        <taxon>Nitrosomonadales</taxon>
        <taxon>Sterolibacteriaceae</taxon>
        <taxon>Georgfuchsia</taxon>
    </lineage>
</organism>
<name>A0A916J2T1_9PROT</name>
<comment type="caution">
    <text evidence="2">The sequence shown here is derived from an EMBL/GenBank/DDBJ whole genome shotgun (WGS) entry which is preliminary data.</text>
</comment>
<gene>
    <name evidence="2" type="ORF">GTOL_10991</name>
</gene>
<dbReference type="Proteomes" id="UP000742786">
    <property type="component" value="Unassembled WGS sequence"/>
</dbReference>
<dbReference type="GO" id="GO:0016491">
    <property type="term" value="F:oxidoreductase activity"/>
    <property type="evidence" value="ECO:0007669"/>
    <property type="project" value="InterPro"/>
</dbReference>
<evidence type="ECO:0000313" key="2">
    <source>
        <dbReference type="EMBL" id="CAG4883109.1"/>
    </source>
</evidence>
<evidence type="ECO:0000259" key="1">
    <source>
        <dbReference type="Pfam" id="PF03358"/>
    </source>
</evidence>
<dbReference type="PANTHER" id="PTHR30543">
    <property type="entry name" value="CHROMATE REDUCTASE"/>
    <property type="match status" value="1"/>
</dbReference>
<evidence type="ECO:0000313" key="3">
    <source>
        <dbReference type="Proteomes" id="UP000742786"/>
    </source>
</evidence>
<dbReference type="InterPro" id="IPR005025">
    <property type="entry name" value="FMN_Rdtase-like_dom"/>
</dbReference>
<dbReference type="GO" id="GO:0010181">
    <property type="term" value="F:FMN binding"/>
    <property type="evidence" value="ECO:0007669"/>
    <property type="project" value="TreeGrafter"/>
</dbReference>
<protein>
    <submittedName>
        <fullName evidence="2">NADPH-dependent FMN reductase</fullName>
    </submittedName>
</protein>
<dbReference type="Pfam" id="PF03358">
    <property type="entry name" value="FMN_red"/>
    <property type="match status" value="1"/>
</dbReference>
<accession>A0A916J2T1</accession>
<sequence length="206" mass="22287">MELQHLLSGFDFNKRQTIMSPPVKILGIAGSLRQQSFNRAALRAAQTNVPAGVILTTFELDDIPLFNQDKEKELPLAVAQMKQAIREADAILFATAEYNYSISGVLKNAIDWASRPFGESAWKGKPAAIMGASPGLFGSARAQYHLRQVLVGLGMPTVNQPEIMIGSASERFDANGVLTDEKTNALIGKLLTSLVTLTLQLKATTS</sequence>